<evidence type="ECO:0000313" key="1">
    <source>
        <dbReference type="EMBL" id="SOB54966.1"/>
    </source>
</evidence>
<organism evidence="1 2">
    <name type="scientific">Pseudomonas lundensis</name>
    <dbReference type="NCBI Taxonomy" id="86185"/>
    <lineage>
        <taxon>Bacteria</taxon>
        <taxon>Pseudomonadati</taxon>
        <taxon>Pseudomonadota</taxon>
        <taxon>Gammaproteobacteria</taxon>
        <taxon>Pseudomonadales</taxon>
        <taxon>Pseudomonadaceae</taxon>
        <taxon>Pseudomonas</taxon>
    </lineage>
</organism>
<dbReference type="EMBL" id="OBKZ01000053">
    <property type="protein sequence ID" value="SOB54966.1"/>
    <property type="molecule type" value="Genomic_DNA"/>
</dbReference>
<reference evidence="1 2" key="1">
    <citation type="submission" date="2017-08" db="EMBL/GenBank/DDBJ databases">
        <authorList>
            <person name="Chaillou S."/>
        </authorList>
    </citation>
    <scope>NUCLEOTIDE SEQUENCE [LARGE SCALE GENOMIC DNA]</scope>
    <source>
        <strain evidence="1 2">MFPA15A1205</strain>
    </source>
</reference>
<protein>
    <submittedName>
        <fullName evidence="1">Uncharacterized protein</fullName>
    </submittedName>
</protein>
<accession>A0AAX2HFI7</accession>
<dbReference type="AlphaFoldDB" id="A0AAX2HFI7"/>
<proteinExistence type="predicted"/>
<evidence type="ECO:0000313" key="2">
    <source>
        <dbReference type="Proteomes" id="UP000219564"/>
    </source>
</evidence>
<dbReference type="Proteomes" id="UP000219564">
    <property type="component" value="Unassembled WGS sequence"/>
</dbReference>
<gene>
    <name evidence="1" type="ORF">PLUA15_60010</name>
</gene>
<comment type="caution">
    <text evidence="1">The sequence shown here is derived from an EMBL/GenBank/DDBJ whole genome shotgun (WGS) entry which is preliminary data.</text>
</comment>
<sequence length="72" mass="7671">MMQTKPHFGGVFFGLFTVRLKSAPAPARRDTASRYHKGPQALALPSSAMAGTYPGVRCAFLTQNLCALSALS</sequence>
<name>A0AAX2HFI7_9PSED</name>